<sequence length="119" mass="12992">MNNACRWFPRAAVYAAETRSDLVDAAYPGFPILDKANLAIVEEPLDCAAAELGIWVPVCHRGRTLSHLEIRGQVPRHGKDGTAGIDEALLCSNCAKLGSDEDNGDGARVALYPFFRRQH</sequence>
<evidence type="ECO:0000313" key="2">
    <source>
        <dbReference type="Proteomes" id="UP000054544"/>
    </source>
</evidence>
<keyword evidence="2" id="KW-1185">Reference proteome</keyword>
<dbReference type="AlphaFoldDB" id="A0A0D9NMC8"/>
<protein>
    <submittedName>
        <fullName evidence="1">Uncharacterized protein</fullName>
    </submittedName>
</protein>
<reference evidence="2" key="1">
    <citation type="journal article" date="2014" name="BMC Genomics">
        <title>The genome sequence of the biocontrol fungus Metarhizium anisopliae and comparative genomics of Metarhizium species.</title>
        <authorList>
            <person name="Pattemore J.A."/>
            <person name="Hane J.K."/>
            <person name="Williams A.H."/>
            <person name="Wilson B.A."/>
            <person name="Stodart B.J."/>
            <person name="Ash G.J."/>
        </authorList>
    </citation>
    <scope>NUCLEOTIDE SEQUENCE [LARGE SCALE GENOMIC DNA]</scope>
    <source>
        <strain evidence="2">BRIP 53293</strain>
    </source>
</reference>
<dbReference type="EMBL" id="KE384752">
    <property type="protein sequence ID" value="KJK75079.1"/>
    <property type="molecule type" value="Genomic_DNA"/>
</dbReference>
<dbReference type="Proteomes" id="UP000054544">
    <property type="component" value="Unassembled WGS sequence"/>
</dbReference>
<proteinExistence type="predicted"/>
<organism evidence="1 2">
    <name type="scientific">Metarhizium anisopliae BRIP 53293</name>
    <dbReference type="NCBI Taxonomy" id="1291518"/>
    <lineage>
        <taxon>Eukaryota</taxon>
        <taxon>Fungi</taxon>
        <taxon>Dikarya</taxon>
        <taxon>Ascomycota</taxon>
        <taxon>Pezizomycotina</taxon>
        <taxon>Sordariomycetes</taxon>
        <taxon>Hypocreomycetidae</taxon>
        <taxon>Hypocreales</taxon>
        <taxon>Clavicipitaceae</taxon>
        <taxon>Metarhizium</taxon>
    </lineage>
</organism>
<gene>
    <name evidence="1" type="ORF">H634G_09714</name>
</gene>
<accession>A0A0D9NMC8</accession>
<name>A0A0D9NMC8_METAN</name>
<evidence type="ECO:0000313" key="1">
    <source>
        <dbReference type="EMBL" id="KJK75079.1"/>
    </source>
</evidence>